<gene>
    <name evidence="4" type="ORF">DXC51_24760</name>
</gene>
<dbReference type="InterPro" id="IPR051796">
    <property type="entry name" value="ISF_SsuE-like"/>
</dbReference>
<keyword evidence="5" id="KW-1185">Reference proteome</keyword>
<name>A0A3E3HWU7_9FIRM</name>
<evidence type="ECO:0000256" key="1">
    <source>
        <dbReference type="ARBA" id="ARBA00022630"/>
    </source>
</evidence>
<reference evidence="4 5" key="1">
    <citation type="submission" date="2018-08" db="EMBL/GenBank/DDBJ databases">
        <title>A genome reference for cultivated species of the human gut microbiota.</title>
        <authorList>
            <person name="Zou Y."/>
            <person name="Xue W."/>
            <person name="Luo G."/>
        </authorList>
    </citation>
    <scope>NUCLEOTIDE SEQUENCE [LARGE SCALE GENOMIC DNA]</scope>
    <source>
        <strain evidence="4 5">TF05-5AC</strain>
    </source>
</reference>
<dbReference type="PANTHER" id="PTHR43278:SF1">
    <property type="entry name" value="IRON-SULFUR FLAVOPROTEIN MJ1083"/>
    <property type="match status" value="1"/>
</dbReference>
<dbReference type="Pfam" id="PF03358">
    <property type="entry name" value="FMN_red"/>
    <property type="match status" value="1"/>
</dbReference>
<evidence type="ECO:0000313" key="5">
    <source>
        <dbReference type="Proteomes" id="UP000260812"/>
    </source>
</evidence>
<proteinExistence type="predicted"/>
<sequence>MKITCISGSNILNSKAESTSLQLCAVIAQTAARKHISCEIIDLRSYALSPCTGCGCCFSTRRCHMDAGFNEIYEKLTLSDCIFFISPHYAPIPAKVSMLLEKMEQITFLHWWKDNSYRSELYHLPAGIISHGGGAQWALKSYKAMVNDTIANALETIQCRVIPFDSEWNTGISLPISKIEETDSIFPVQRYDWDSIRQKLEEYIEIVLRETL</sequence>
<dbReference type="AlphaFoldDB" id="A0A3E3HWU7"/>
<dbReference type="SUPFAM" id="SSF52218">
    <property type="entry name" value="Flavoproteins"/>
    <property type="match status" value="1"/>
</dbReference>
<feature type="domain" description="NADPH-dependent FMN reductase-like" evidence="3">
    <location>
        <begin position="1"/>
        <end position="138"/>
    </location>
</feature>
<evidence type="ECO:0000259" key="3">
    <source>
        <dbReference type="Pfam" id="PF03358"/>
    </source>
</evidence>
<keyword evidence="1" id="KW-0285">Flavoprotein</keyword>
<accession>A0A3E3HWU7</accession>
<evidence type="ECO:0000313" key="4">
    <source>
        <dbReference type="EMBL" id="RGE56272.1"/>
    </source>
</evidence>
<keyword evidence="2" id="KW-0288">FMN</keyword>
<dbReference type="InterPro" id="IPR005025">
    <property type="entry name" value="FMN_Rdtase-like_dom"/>
</dbReference>
<comment type="caution">
    <text evidence="4">The sequence shown here is derived from an EMBL/GenBank/DDBJ whole genome shotgun (WGS) entry which is preliminary data.</text>
</comment>
<evidence type="ECO:0000256" key="2">
    <source>
        <dbReference type="ARBA" id="ARBA00022643"/>
    </source>
</evidence>
<dbReference type="GeneID" id="97989976"/>
<dbReference type="GO" id="GO:0016491">
    <property type="term" value="F:oxidoreductase activity"/>
    <property type="evidence" value="ECO:0007669"/>
    <property type="project" value="InterPro"/>
</dbReference>
<dbReference type="RefSeq" id="WP_117545607.1">
    <property type="nucleotide sequence ID" value="NZ_JBKUNB010000005.1"/>
</dbReference>
<dbReference type="EMBL" id="QVLV01000027">
    <property type="protein sequence ID" value="RGE56272.1"/>
    <property type="molecule type" value="Genomic_DNA"/>
</dbReference>
<protein>
    <recommendedName>
        <fullName evidence="3">NADPH-dependent FMN reductase-like domain-containing protein</fullName>
    </recommendedName>
</protein>
<dbReference type="Proteomes" id="UP000260812">
    <property type="component" value="Unassembled WGS sequence"/>
</dbReference>
<dbReference type="PANTHER" id="PTHR43278">
    <property type="entry name" value="NAD(P)H-DEPENDENT FMN-CONTAINING OXIDOREDUCTASE YWQN-RELATED"/>
    <property type="match status" value="1"/>
</dbReference>
<organism evidence="4 5">
    <name type="scientific">Eisenbergiella massiliensis</name>
    <dbReference type="NCBI Taxonomy" id="1720294"/>
    <lineage>
        <taxon>Bacteria</taxon>
        <taxon>Bacillati</taxon>
        <taxon>Bacillota</taxon>
        <taxon>Clostridia</taxon>
        <taxon>Lachnospirales</taxon>
        <taxon>Lachnospiraceae</taxon>
        <taxon>Eisenbergiella</taxon>
    </lineage>
</organism>
<dbReference type="Gene3D" id="3.40.50.360">
    <property type="match status" value="1"/>
</dbReference>
<dbReference type="InterPro" id="IPR029039">
    <property type="entry name" value="Flavoprotein-like_sf"/>
</dbReference>